<dbReference type="OrthoDB" id="185373at2759"/>
<keyword evidence="1" id="KW-0677">Repeat</keyword>
<dbReference type="AlphaFoldDB" id="A0A7G2CCR6"/>
<accession>A0A7G2CCR6</accession>
<gene>
    <name evidence="4" type="ORF">ADEAN_000421000</name>
</gene>
<evidence type="ECO:0000313" key="4">
    <source>
        <dbReference type="EMBL" id="CAD2216737.1"/>
    </source>
</evidence>
<evidence type="ECO:0000256" key="2">
    <source>
        <dbReference type="PROSITE-ProRule" id="PRU00708"/>
    </source>
</evidence>
<protein>
    <submittedName>
        <fullName evidence="4">Pentacotripeptide-repeat region of PRORP/PPR repeat/Pentatricopeptide repeat domain containing protein, putative</fullName>
    </submittedName>
</protein>
<dbReference type="VEuPathDB" id="TriTrypDB:ADEAN_000421000"/>
<dbReference type="Gene3D" id="1.25.40.10">
    <property type="entry name" value="Tetratricopeptide repeat domain"/>
    <property type="match status" value="3"/>
</dbReference>
<sequence>MFRVLRKPIQSILPSTNVAALASRKVWYSKCTAIALRPQTGKHFRPFSSEDEAQLTSVLSSKPRHVARHIRQSMLNSRKRVLQFRNSVTYLMILLQSRLQKKDISPAEATAIVESLMRECVDLHQGDMAHLLFRASIRFRKYGLEVTPPLVKYLYESYRKDNAKDLMNNMAEELCADEAFRFLSVLAFLFGGSASRAKELLAQIPKGTITTEEYCSLVETYGMTRAYDDIKALLKDLEGEPNVSLDAVYSAAACAVSGNHALINELVEAAIQKNIKFSEAAMGSILRSTFQYNEVNTINDVYAAEETLREQLQVPSLGMAAETAVISKCTEILSKTRASGDELMLQKISHLKAVIDTAVQNDEVDLIDSSLMMSLIKGYGVLAKFDEMKDCFETLKKAGAIKDHRLYDEMIKWFAYSYNLKEVIAFKEEMSENGIYHTPFTYHNVFKVLDKYYPRMVEKYLAEMRSKGMRIESFMYPTLLRVFAELQDFNTVERLYKEAKDRVSQEGGFLNPGVIIQMLRYNVNDLERCQAIIHDAENYGLLATQSVQAEILHLYSRNQKYEELQAFLAKIPNKSQDMYRVLLKDAVKRKDKKDFLRIISEIESSQMTVGERLFSVMIVGASNFRDGERVKKYISKAQDSDQVRTPMFFCDAAVAYSRLGDLDAVDQCWKDLLESKMVITMPVYNRFLDLYMNSNNMGMVQEILDTMMKLVPPNPVTATTVVDMLGKMGRIQEMEAVLDQMSKSANATPTLVTYHQAMNAYAKCGDVVKIEEVRDKIRKAGFQENHVTYNIMFEGYGRAKRYENLEELIQERKDKKIAMEEFGYVVLLNAYSRARMKENVEALVDEMVNSGVNLSSRMLATIASSYSAVENTTQMEHYIKILRNHPTAVCGMWSPSL</sequence>
<dbReference type="PROSITE" id="PS51375">
    <property type="entry name" value="PPR"/>
    <property type="match status" value="3"/>
</dbReference>
<proteinExistence type="predicted"/>
<dbReference type="PANTHER" id="PTHR47447:SF26">
    <property type="entry name" value="CHLOROPLAST RNA SPLICING4"/>
    <property type="match status" value="1"/>
</dbReference>
<dbReference type="Pfam" id="PF17177">
    <property type="entry name" value="PPR_long"/>
    <property type="match status" value="1"/>
</dbReference>
<dbReference type="InterPro" id="IPR002885">
    <property type="entry name" value="PPR_rpt"/>
</dbReference>
<dbReference type="Pfam" id="PF01535">
    <property type="entry name" value="PPR"/>
    <property type="match status" value="1"/>
</dbReference>
<dbReference type="PANTHER" id="PTHR47447">
    <property type="entry name" value="OS03G0856100 PROTEIN"/>
    <property type="match status" value="1"/>
</dbReference>
<name>A0A7G2CCR6_9TRYP</name>
<feature type="repeat" description="PPR" evidence="2">
    <location>
        <begin position="785"/>
        <end position="819"/>
    </location>
</feature>
<dbReference type="InterPro" id="IPR033443">
    <property type="entry name" value="PROP1-like_PPR_dom"/>
</dbReference>
<feature type="repeat" description="PPR" evidence="2">
    <location>
        <begin position="750"/>
        <end position="784"/>
    </location>
</feature>
<dbReference type="NCBIfam" id="TIGR00756">
    <property type="entry name" value="PPR"/>
    <property type="match status" value="2"/>
</dbReference>
<evidence type="ECO:0000259" key="3">
    <source>
        <dbReference type="Pfam" id="PF17177"/>
    </source>
</evidence>
<dbReference type="InterPro" id="IPR011990">
    <property type="entry name" value="TPR-like_helical_dom_sf"/>
</dbReference>
<keyword evidence="5" id="KW-1185">Reference proteome</keyword>
<feature type="repeat" description="PPR" evidence="2">
    <location>
        <begin position="820"/>
        <end position="854"/>
    </location>
</feature>
<dbReference type="Proteomes" id="UP000515908">
    <property type="component" value="Chromosome 07"/>
</dbReference>
<organism evidence="4 5">
    <name type="scientific">Angomonas deanei</name>
    <dbReference type="NCBI Taxonomy" id="59799"/>
    <lineage>
        <taxon>Eukaryota</taxon>
        <taxon>Discoba</taxon>
        <taxon>Euglenozoa</taxon>
        <taxon>Kinetoplastea</taxon>
        <taxon>Metakinetoplastina</taxon>
        <taxon>Trypanosomatida</taxon>
        <taxon>Trypanosomatidae</taxon>
        <taxon>Strigomonadinae</taxon>
        <taxon>Angomonas</taxon>
    </lineage>
</organism>
<evidence type="ECO:0000313" key="5">
    <source>
        <dbReference type="Proteomes" id="UP000515908"/>
    </source>
</evidence>
<feature type="domain" description="PROP1-like PPR" evidence="3">
    <location>
        <begin position="657"/>
        <end position="794"/>
    </location>
</feature>
<evidence type="ECO:0000256" key="1">
    <source>
        <dbReference type="ARBA" id="ARBA00022737"/>
    </source>
</evidence>
<reference evidence="4 5" key="1">
    <citation type="submission" date="2020-08" db="EMBL/GenBank/DDBJ databases">
        <authorList>
            <person name="Newling K."/>
            <person name="Davey J."/>
            <person name="Forrester S."/>
        </authorList>
    </citation>
    <scope>NUCLEOTIDE SEQUENCE [LARGE SCALE GENOMIC DNA]</scope>
    <source>
        <strain evidence="5">Crithidia deanei Carvalho (ATCC PRA-265)</strain>
    </source>
</reference>
<dbReference type="EMBL" id="LR877151">
    <property type="protein sequence ID" value="CAD2216737.1"/>
    <property type="molecule type" value="Genomic_DNA"/>
</dbReference>